<evidence type="ECO:0000313" key="9">
    <source>
        <dbReference type="Proteomes" id="UP000014760"/>
    </source>
</evidence>
<dbReference type="PANTHER" id="PTHR10605">
    <property type="entry name" value="HEPARAN SULFATE SULFOTRANSFERASE"/>
    <property type="match status" value="1"/>
</dbReference>
<feature type="active site" description="For sulfotransferase activity" evidence="3">
    <location>
        <position position="11"/>
    </location>
</feature>
<feature type="binding site" evidence="4">
    <location>
        <position position="102"/>
    </location>
    <ligand>
        <name>3'-phosphoadenylyl sulfate</name>
        <dbReference type="ChEBI" id="CHEBI:58339"/>
    </ligand>
</feature>
<dbReference type="STRING" id="283909.R7VL37"/>
<dbReference type="InterPro" id="IPR000863">
    <property type="entry name" value="Sulfotransferase_dom"/>
</dbReference>
<evidence type="ECO:0000256" key="4">
    <source>
        <dbReference type="PIRSR" id="PIRSR637359-2"/>
    </source>
</evidence>
<evidence type="ECO:0000256" key="3">
    <source>
        <dbReference type="PIRSR" id="PIRSR637359-1"/>
    </source>
</evidence>
<feature type="binding site" evidence="4">
    <location>
        <position position="94"/>
    </location>
    <ligand>
        <name>3'-phosphoadenylyl sulfate</name>
        <dbReference type="ChEBI" id="CHEBI:58339"/>
    </ligand>
</feature>
<accession>R7VL37</accession>
<organism evidence="7">
    <name type="scientific">Capitella teleta</name>
    <name type="common">Polychaete worm</name>
    <dbReference type="NCBI Taxonomy" id="283909"/>
    <lineage>
        <taxon>Eukaryota</taxon>
        <taxon>Metazoa</taxon>
        <taxon>Spiralia</taxon>
        <taxon>Lophotrochozoa</taxon>
        <taxon>Annelida</taxon>
        <taxon>Polychaeta</taxon>
        <taxon>Sedentaria</taxon>
        <taxon>Scolecida</taxon>
        <taxon>Capitellidae</taxon>
        <taxon>Capitella</taxon>
    </lineage>
</organism>
<gene>
    <name evidence="7" type="ORF">CAPTEDRAFT_36252</name>
</gene>
<dbReference type="EMBL" id="AMQN01016965">
    <property type="status" value="NOT_ANNOTATED_CDS"/>
    <property type="molecule type" value="Genomic_DNA"/>
</dbReference>
<dbReference type="OMA" id="PHEESHV"/>
<dbReference type="InterPro" id="IPR027417">
    <property type="entry name" value="P-loop_NTPase"/>
</dbReference>
<evidence type="ECO:0000259" key="6">
    <source>
        <dbReference type="Pfam" id="PF00685"/>
    </source>
</evidence>
<evidence type="ECO:0000256" key="2">
    <source>
        <dbReference type="ARBA" id="ARBA00023180"/>
    </source>
</evidence>
<feature type="non-terminal residue" evidence="7">
    <location>
        <position position="1"/>
    </location>
</feature>
<dbReference type="Proteomes" id="UP000014760">
    <property type="component" value="Unassembled WGS sequence"/>
</dbReference>
<dbReference type="Pfam" id="PF00685">
    <property type="entry name" value="Sulfotransfer_1"/>
    <property type="match status" value="1"/>
</dbReference>
<keyword evidence="2" id="KW-0325">Glycoprotein</keyword>
<dbReference type="PANTHER" id="PTHR10605:SF72">
    <property type="entry name" value="HEPARAN SULFATE 3-O SULFOTRANSFERASE-B, ISOFORM A"/>
    <property type="match status" value="1"/>
</dbReference>
<dbReference type="Gene3D" id="3.40.50.300">
    <property type="entry name" value="P-loop containing nucleotide triphosphate hydrolases"/>
    <property type="match status" value="1"/>
</dbReference>
<protein>
    <recommendedName>
        <fullName evidence="6">Sulfotransferase domain-containing protein</fullName>
    </recommendedName>
</protein>
<dbReference type="InterPro" id="IPR037359">
    <property type="entry name" value="NST/OST"/>
</dbReference>
<evidence type="ECO:0000256" key="5">
    <source>
        <dbReference type="PIRSR" id="PIRSR637359-3"/>
    </source>
</evidence>
<keyword evidence="1" id="KW-0808">Transferase</keyword>
<proteinExistence type="predicted"/>
<evidence type="ECO:0000313" key="7">
    <source>
        <dbReference type="EMBL" id="ELU17270.1"/>
    </source>
</evidence>
<sequence length="259" mass="30799">LPDCLIVGARKAGTRALTRFLSQHPQVVVLTHEVQFFNIDDRYSRGEDWYRSQMPYIKANQVLIEKSAEYFHVMEVAERVKAMKPDMKIIVVLRDPFQRMVSDYFFIRRYAEMYNVTYHFAELENSLEDLVVDKNTGRMKFNHGGLHRSEYAKFFKHWRAFFPKKQILVINGDILANENPARELQKVERFLNLKPHIKEDMFEFNTTKGFFCSKQGGCLSQEKGHVYPTFDPYFEKMVRGYFQHYNNILYQMLGVNFGW</sequence>
<dbReference type="EMBL" id="KB292596">
    <property type="protein sequence ID" value="ELU17270.1"/>
    <property type="molecule type" value="Genomic_DNA"/>
</dbReference>
<name>R7VL37_CAPTE</name>
<dbReference type="AlphaFoldDB" id="R7VL37"/>
<feature type="domain" description="Sulfotransferase" evidence="6">
    <location>
        <begin position="2"/>
        <end position="217"/>
    </location>
</feature>
<evidence type="ECO:0000256" key="1">
    <source>
        <dbReference type="ARBA" id="ARBA00022679"/>
    </source>
</evidence>
<dbReference type="SUPFAM" id="SSF52540">
    <property type="entry name" value="P-loop containing nucleoside triphosphate hydrolases"/>
    <property type="match status" value="1"/>
</dbReference>
<feature type="binding site" evidence="4">
    <location>
        <begin position="223"/>
        <end position="227"/>
    </location>
    <ligand>
        <name>3'-phosphoadenylyl sulfate</name>
        <dbReference type="ChEBI" id="CHEBI:58339"/>
    </ligand>
</feature>
<reference evidence="8" key="3">
    <citation type="submission" date="2015-06" db="UniProtKB">
        <authorList>
            <consortium name="EnsemblMetazoa"/>
        </authorList>
    </citation>
    <scope>IDENTIFICATION</scope>
</reference>
<feature type="non-terminal residue" evidence="7">
    <location>
        <position position="259"/>
    </location>
</feature>
<dbReference type="EnsemblMetazoa" id="CapteT36252">
    <property type="protein sequence ID" value="CapteP36252"/>
    <property type="gene ID" value="CapteG36252"/>
</dbReference>
<evidence type="ECO:0000313" key="8">
    <source>
        <dbReference type="EnsemblMetazoa" id="CapteP36252"/>
    </source>
</evidence>
<feature type="disulfide bond" evidence="5">
    <location>
        <begin position="212"/>
        <end position="218"/>
    </location>
</feature>
<reference evidence="9" key="1">
    <citation type="submission" date="2012-12" db="EMBL/GenBank/DDBJ databases">
        <authorList>
            <person name="Hellsten U."/>
            <person name="Grimwood J."/>
            <person name="Chapman J.A."/>
            <person name="Shapiro H."/>
            <person name="Aerts A."/>
            <person name="Otillar R.P."/>
            <person name="Terry A.Y."/>
            <person name="Boore J.L."/>
            <person name="Simakov O."/>
            <person name="Marletaz F."/>
            <person name="Cho S.-J."/>
            <person name="Edsinger-Gonzales E."/>
            <person name="Havlak P."/>
            <person name="Kuo D.-H."/>
            <person name="Larsson T."/>
            <person name="Lv J."/>
            <person name="Arendt D."/>
            <person name="Savage R."/>
            <person name="Osoegawa K."/>
            <person name="de Jong P."/>
            <person name="Lindberg D.R."/>
            <person name="Seaver E.C."/>
            <person name="Weisblat D.A."/>
            <person name="Putnam N.H."/>
            <person name="Grigoriev I.V."/>
            <person name="Rokhsar D.S."/>
        </authorList>
    </citation>
    <scope>NUCLEOTIDE SEQUENCE</scope>
    <source>
        <strain evidence="9">I ESC-2004</strain>
    </source>
</reference>
<dbReference type="OrthoDB" id="411451at2759"/>
<reference evidence="7 9" key="2">
    <citation type="journal article" date="2013" name="Nature">
        <title>Insights into bilaterian evolution from three spiralian genomes.</title>
        <authorList>
            <person name="Simakov O."/>
            <person name="Marletaz F."/>
            <person name="Cho S.J."/>
            <person name="Edsinger-Gonzales E."/>
            <person name="Havlak P."/>
            <person name="Hellsten U."/>
            <person name="Kuo D.H."/>
            <person name="Larsson T."/>
            <person name="Lv J."/>
            <person name="Arendt D."/>
            <person name="Savage R."/>
            <person name="Osoegawa K."/>
            <person name="de Jong P."/>
            <person name="Grimwood J."/>
            <person name="Chapman J.A."/>
            <person name="Shapiro H."/>
            <person name="Aerts A."/>
            <person name="Otillar R.P."/>
            <person name="Terry A.Y."/>
            <person name="Boore J.L."/>
            <person name="Grigoriev I.V."/>
            <person name="Lindberg D.R."/>
            <person name="Seaver E.C."/>
            <person name="Weisblat D.A."/>
            <person name="Putnam N.H."/>
            <person name="Rokhsar D.S."/>
        </authorList>
    </citation>
    <scope>NUCLEOTIDE SEQUENCE</scope>
    <source>
        <strain evidence="7 9">I ESC-2004</strain>
    </source>
</reference>
<feature type="binding site" evidence="4">
    <location>
        <begin position="11"/>
        <end position="15"/>
    </location>
    <ligand>
        <name>3'-phosphoadenylyl sulfate</name>
        <dbReference type="ChEBI" id="CHEBI:58339"/>
    </ligand>
</feature>
<dbReference type="HOGENOM" id="CLU_017703_0_0_1"/>
<dbReference type="GO" id="GO:0008467">
    <property type="term" value="F:[heparan sulfate]-glucosamine 3-sulfotransferase activity"/>
    <property type="evidence" value="ECO:0007669"/>
    <property type="project" value="TreeGrafter"/>
</dbReference>
<keyword evidence="9" id="KW-1185">Reference proteome</keyword>
<keyword evidence="5" id="KW-1015">Disulfide bond</keyword>